<organism evidence="1">
    <name type="scientific">Arion vulgaris</name>
    <dbReference type="NCBI Taxonomy" id="1028688"/>
    <lineage>
        <taxon>Eukaryota</taxon>
        <taxon>Metazoa</taxon>
        <taxon>Spiralia</taxon>
        <taxon>Lophotrochozoa</taxon>
        <taxon>Mollusca</taxon>
        <taxon>Gastropoda</taxon>
        <taxon>Heterobranchia</taxon>
        <taxon>Euthyneura</taxon>
        <taxon>Panpulmonata</taxon>
        <taxon>Eupulmonata</taxon>
        <taxon>Stylommatophora</taxon>
        <taxon>Helicina</taxon>
        <taxon>Arionoidea</taxon>
        <taxon>Arionidae</taxon>
        <taxon>Arion</taxon>
    </lineage>
</organism>
<dbReference type="GO" id="GO:0008270">
    <property type="term" value="F:zinc ion binding"/>
    <property type="evidence" value="ECO:0007669"/>
    <property type="project" value="InterPro"/>
</dbReference>
<dbReference type="PANTHER" id="PTHR21445">
    <property type="entry name" value="ENDONUCLEASE IV ENDODEOXYRIBONUCLEASE IV"/>
    <property type="match status" value="1"/>
</dbReference>
<feature type="non-terminal residue" evidence="1">
    <location>
        <position position="1"/>
    </location>
</feature>
<gene>
    <name evidence="1" type="primary">ORF77160</name>
</gene>
<proteinExistence type="predicted"/>
<feature type="non-terminal residue" evidence="1">
    <location>
        <position position="120"/>
    </location>
</feature>
<accession>A0A0B6ZTI4</accession>
<name>A0A0B6ZTI4_9EUPU</name>
<dbReference type="EMBL" id="HACG01024291">
    <property type="protein sequence ID" value="CEK71156.1"/>
    <property type="molecule type" value="Transcribed_RNA"/>
</dbReference>
<sequence length="120" mass="13264">KTTQKRIVTRQRVKETATLAVSEGSSIEHDVHPHNQKLLKSKVEPRNEEISFVTKQASQKFVGGHCSIAGGVSNAVMEAVSIGARAFGLFVRSGRTWKLNPFQVAEAENFKKTCEKHGFL</sequence>
<dbReference type="SUPFAM" id="SSF51658">
    <property type="entry name" value="Xylose isomerase-like"/>
    <property type="match status" value="1"/>
</dbReference>
<dbReference type="GO" id="GO:0006284">
    <property type="term" value="P:base-excision repair"/>
    <property type="evidence" value="ECO:0007669"/>
    <property type="project" value="TreeGrafter"/>
</dbReference>
<dbReference type="InterPro" id="IPR036237">
    <property type="entry name" value="Xyl_isomerase-like_sf"/>
</dbReference>
<dbReference type="PANTHER" id="PTHR21445:SF0">
    <property type="entry name" value="APURINIC-APYRIMIDINIC ENDONUCLEASE"/>
    <property type="match status" value="1"/>
</dbReference>
<reference evidence="1" key="1">
    <citation type="submission" date="2014-12" db="EMBL/GenBank/DDBJ databases">
        <title>Insight into the proteome of Arion vulgaris.</title>
        <authorList>
            <person name="Aradska J."/>
            <person name="Bulat T."/>
            <person name="Smidak R."/>
            <person name="Sarate P."/>
            <person name="Gangsoo J."/>
            <person name="Sialana F."/>
            <person name="Bilban M."/>
            <person name="Lubec G."/>
        </authorList>
    </citation>
    <scope>NUCLEOTIDE SEQUENCE</scope>
    <source>
        <tissue evidence="1">Skin</tissue>
    </source>
</reference>
<dbReference type="AlphaFoldDB" id="A0A0B6ZTI4"/>
<evidence type="ECO:0000313" key="1">
    <source>
        <dbReference type="EMBL" id="CEK71156.1"/>
    </source>
</evidence>
<dbReference type="GO" id="GO:0003677">
    <property type="term" value="F:DNA binding"/>
    <property type="evidence" value="ECO:0007669"/>
    <property type="project" value="InterPro"/>
</dbReference>
<dbReference type="GO" id="GO:0003906">
    <property type="term" value="F:DNA-(apurinic or apyrimidinic site) endonuclease activity"/>
    <property type="evidence" value="ECO:0007669"/>
    <property type="project" value="TreeGrafter"/>
</dbReference>
<dbReference type="InterPro" id="IPR001719">
    <property type="entry name" value="AP_endonuc_2"/>
</dbReference>
<protein>
    <submittedName>
        <fullName evidence="1">Uncharacterized protein</fullName>
    </submittedName>
</protein>
<dbReference type="GO" id="GO:0008081">
    <property type="term" value="F:phosphoric diester hydrolase activity"/>
    <property type="evidence" value="ECO:0007669"/>
    <property type="project" value="TreeGrafter"/>
</dbReference>
<dbReference type="Gene3D" id="3.20.20.150">
    <property type="entry name" value="Divalent-metal-dependent TIM barrel enzymes"/>
    <property type="match status" value="1"/>
</dbReference>